<dbReference type="SUPFAM" id="SSF53474">
    <property type="entry name" value="alpha/beta-Hydrolases"/>
    <property type="match status" value="1"/>
</dbReference>
<dbReference type="AlphaFoldDB" id="A0A1B9QWK2"/>
<dbReference type="InterPro" id="IPR029058">
    <property type="entry name" value="AB_hydrolase_fold"/>
</dbReference>
<dbReference type="Proteomes" id="UP000093173">
    <property type="component" value="Unassembled WGS sequence"/>
</dbReference>
<gene>
    <name evidence="1" type="ORF">A6E14_13550</name>
</gene>
<reference evidence="2" key="1">
    <citation type="submission" date="2016-06" db="EMBL/GenBank/DDBJ databases">
        <authorList>
            <person name="Hehemann J.-H."/>
            <person name="Arevalo P."/>
            <person name="Datta M.S."/>
            <person name="Polz M.F."/>
        </authorList>
    </citation>
    <scope>NUCLEOTIDE SEQUENCE [LARGE SCALE GENOMIC DNA]</scope>
    <source>
        <strain evidence="2">9CSC122</strain>
    </source>
</reference>
<keyword evidence="2" id="KW-1185">Reference proteome</keyword>
<organism evidence="1 2">
    <name type="scientific">Vibrio genomosp. F10</name>
    <dbReference type="NCBI Taxonomy" id="723171"/>
    <lineage>
        <taxon>Bacteria</taxon>
        <taxon>Pseudomonadati</taxon>
        <taxon>Pseudomonadota</taxon>
        <taxon>Gammaproteobacteria</taxon>
        <taxon>Vibrionales</taxon>
        <taxon>Vibrionaceae</taxon>
        <taxon>Vibrio</taxon>
    </lineage>
</organism>
<evidence type="ECO:0000313" key="2">
    <source>
        <dbReference type="Proteomes" id="UP000093173"/>
    </source>
</evidence>
<name>A0A1B9QWK2_9VIBR</name>
<sequence>MVFVQCGIAVSRDGEPIAYGTIGSGETALIFIHGWSLDSRLWLTRTVQHNVDESGEVSEVGRCSC</sequence>
<protein>
    <recommendedName>
        <fullName evidence="3">Alpha/beta hydrolase</fullName>
    </recommendedName>
</protein>
<dbReference type="EMBL" id="MAJZ01000717">
    <property type="protein sequence ID" value="OCH73984.1"/>
    <property type="molecule type" value="Genomic_DNA"/>
</dbReference>
<evidence type="ECO:0008006" key="3">
    <source>
        <dbReference type="Google" id="ProtNLM"/>
    </source>
</evidence>
<proteinExistence type="predicted"/>
<evidence type="ECO:0000313" key="1">
    <source>
        <dbReference type="EMBL" id="OCH73984.1"/>
    </source>
</evidence>
<comment type="caution">
    <text evidence="1">The sequence shown here is derived from an EMBL/GenBank/DDBJ whole genome shotgun (WGS) entry which is preliminary data.</text>
</comment>
<accession>A0A1B9QWK2</accession>